<evidence type="ECO:0000256" key="3">
    <source>
        <dbReference type="ARBA" id="ARBA00022448"/>
    </source>
</evidence>
<comment type="subcellular location">
    <subcellularLocation>
        <location evidence="1">Cell outer membrane</location>
    </subcellularLocation>
</comment>
<organism evidence="9 10">
    <name type="scientific">Candidatus Coprenecus stercoravium</name>
    <dbReference type="NCBI Taxonomy" id="2840735"/>
    <lineage>
        <taxon>Bacteria</taxon>
        <taxon>Pseudomonadati</taxon>
        <taxon>Bacteroidota</taxon>
        <taxon>Bacteroidia</taxon>
        <taxon>Bacteroidales</taxon>
        <taxon>Rikenellaceae</taxon>
        <taxon>Rikenellaceae incertae sedis</taxon>
        <taxon>Candidatus Coprenecus</taxon>
    </lineage>
</organism>
<evidence type="ECO:0000256" key="2">
    <source>
        <dbReference type="ARBA" id="ARBA00007613"/>
    </source>
</evidence>
<evidence type="ECO:0000256" key="6">
    <source>
        <dbReference type="ARBA" id="ARBA00023136"/>
    </source>
</evidence>
<reference evidence="9" key="1">
    <citation type="journal article" date="2021" name="PeerJ">
        <title>Extensive microbial diversity within the chicken gut microbiome revealed by metagenomics and culture.</title>
        <authorList>
            <person name="Gilroy R."/>
            <person name="Ravi A."/>
            <person name="Getino M."/>
            <person name="Pursley I."/>
            <person name="Horton D.L."/>
            <person name="Alikhan N.F."/>
            <person name="Baker D."/>
            <person name="Gharbi K."/>
            <person name="Hall N."/>
            <person name="Watson M."/>
            <person name="Adriaenssens E.M."/>
            <person name="Foster-Nyarko E."/>
            <person name="Jarju S."/>
            <person name="Secka A."/>
            <person name="Antonio M."/>
            <person name="Oren A."/>
            <person name="Chaudhuri R.R."/>
            <person name="La Ragione R."/>
            <person name="Hildebrand F."/>
            <person name="Pallen M.J."/>
        </authorList>
    </citation>
    <scope>NUCLEOTIDE SEQUENCE</scope>
    <source>
        <strain evidence="9">Gambia16-554</strain>
    </source>
</reference>
<keyword evidence="8" id="KW-0732">Signal</keyword>
<protein>
    <submittedName>
        <fullName evidence="9">TolC family protein</fullName>
    </submittedName>
</protein>
<keyword evidence="6" id="KW-0472">Membrane</keyword>
<evidence type="ECO:0000256" key="7">
    <source>
        <dbReference type="ARBA" id="ARBA00023237"/>
    </source>
</evidence>
<evidence type="ECO:0000256" key="4">
    <source>
        <dbReference type="ARBA" id="ARBA00022452"/>
    </source>
</evidence>
<keyword evidence="4" id="KW-1134">Transmembrane beta strand</keyword>
<dbReference type="GO" id="GO:0015288">
    <property type="term" value="F:porin activity"/>
    <property type="evidence" value="ECO:0007669"/>
    <property type="project" value="TreeGrafter"/>
</dbReference>
<dbReference type="GO" id="GO:0015562">
    <property type="term" value="F:efflux transmembrane transporter activity"/>
    <property type="evidence" value="ECO:0007669"/>
    <property type="project" value="InterPro"/>
</dbReference>
<keyword evidence="5" id="KW-0812">Transmembrane</keyword>
<dbReference type="GO" id="GO:1990281">
    <property type="term" value="C:efflux pump complex"/>
    <property type="evidence" value="ECO:0007669"/>
    <property type="project" value="TreeGrafter"/>
</dbReference>
<dbReference type="Pfam" id="PF02321">
    <property type="entry name" value="OEP"/>
    <property type="match status" value="2"/>
</dbReference>
<sequence>MRKLLWIICLAGIAGTVSAQDADSVKTWTLKACVDYALENNIQLKQSRNSYLSGMEDTKQARAAMFPSLSASTSQSLSNYPSKDVTDNNMYTGTYGINAGVTLFKGGSLNIALKQQKMQNEIDLLTVEETANDIVTAIIQAYMQCLYAAESVNVARSTADASKAQRDRAEQMWAAGSISKVDFAQLESQWMSDEYQAVTARTTLDDYRLQLKQLLELDITEEINPVGPDVPAEQILTVLPPKSDIYLAALEAMPEIKRGRLSVQAAEMGIRQARSGYYPSITLSAGVGTGYMTATGAGTATGSTPGYNTGNQYWNNFNENIGLSLNIPIYSNRQTRTAVNKARIEADNSMLEQRSIEKNLLQEVETAYLNVLSNQSRFVSALKQEEYAEESYELTSEQFALGVKNTVELLTAKNELTTARLETLQAKYMTLLNLELLNIYQGKGIYGEY</sequence>
<accession>A0A9D2K9Y9</accession>
<evidence type="ECO:0000256" key="8">
    <source>
        <dbReference type="SAM" id="SignalP"/>
    </source>
</evidence>
<dbReference type="AlphaFoldDB" id="A0A9D2K9Y9"/>
<dbReference type="GO" id="GO:0009279">
    <property type="term" value="C:cell outer membrane"/>
    <property type="evidence" value="ECO:0007669"/>
    <property type="project" value="UniProtKB-SubCell"/>
</dbReference>
<reference evidence="9" key="2">
    <citation type="submission" date="2021-04" db="EMBL/GenBank/DDBJ databases">
        <authorList>
            <person name="Gilroy R."/>
        </authorList>
    </citation>
    <scope>NUCLEOTIDE SEQUENCE</scope>
    <source>
        <strain evidence="9">Gambia16-554</strain>
    </source>
</reference>
<evidence type="ECO:0000313" key="9">
    <source>
        <dbReference type="EMBL" id="HIZ85700.1"/>
    </source>
</evidence>
<feature type="signal peptide" evidence="8">
    <location>
        <begin position="1"/>
        <end position="19"/>
    </location>
</feature>
<dbReference type="PANTHER" id="PTHR30026">
    <property type="entry name" value="OUTER MEMBRANE PROTEIN TOLC"/>
    <property type="match status" value="1"/>
</dbReference>
<dbReference type="InterPro" id="IPR003423">
    <property type="entry name" value="OMP_efflux"/>
</dbReference>
<dbReference type="SUPFAM" id="SSF56954">
    <property type="entry name" value="Outer membrane efflux proteins (OEP)"/>
    <property type="match status" value="1"/>
</dbReference>
<dbReference type="Proteomes" id="UP000824115">
    <property type="component" value="Unassembled WGS sequence"/>
</dbReference>
<dbReference type="Gene3D" id="1.20.1600.10">
    <property type="entry name" value="Outer membrane efflux proteins (OEP)"/>
    <property type="match status" value="1"/>
</dbReference>
<evidence type="ECO:0000313" key="10">
    <source>
        <dbReference type="Proteomes" id="UP000824115"/>
    </source>
</evidence>
<keyword evidence="3" id="KW-0813">Transport</keyword>
<feature type="chain" id="PRO_5038658213" evidence="8">
    <location>
        <begin position="20"/>
        <end position="449"/>
    </location>
</feature>
<comment type="similarity">
    <text evidence="2">Belongs to the outer membrane factor (OMF) (TC 1.B.17) family.</text>
</comment>
<dbReference type="InterPro" id="IPR051906">
    <property type="entry name" value="TolC-like"/>
</dbReference>
<evidence type="ECO:0000256" key="1">
    <source>
        <dbReference type="ARBA" id="ARBA00004442"/>
    </source>
</evidence>
<keyword evidence="7" id="KW-0998">Cell outer membrane</keyword>
<proteinExistence type="inferred from homology"/>
<name>A0A9D2K9Y9_9BACT</name>
<evidence type="ECO:0000256" key="5">
    <source>
        <dbReference type="ARBA" id="ARBA00022692"/>
    </source>
</evidence>
<dbReference type="EMBL" id="DXAW01000082">
    <property type="protein sequence ID" value="HIZ85700.1"/>
    <property type="molecule type" value="Genomic_DNA"/>
</dbReference>
<gene>
    <name evidence="9" type="ORF">IAC04_04340</name>
</gene>
<comment type="caution">
    <text evidence="9">The sequence shown here is derived from an EMBL/GenBank/DDBJ whole genome shotgun (WGS) entry which is preliminary data.</text>
</comment>
<dbReference type="PANTHER" id="PTHR30026:SF20">
    <property type="entry name" value="OUTER MEMBRANE PROTEIN TOLC"/>
    <property type="match status" value="1"/>
</dbReference>